<evidence type="ECO:0000256" key="2">
    <source>
        <dbReference type="ARBA" id="ARBA00009486"/>
    </source>
</evidence>
<evidence type="ECO:0000313" key="6">
    <source>
        <dbReference type="Proteomes" id="UP000630445"/>
    </source>
</evidence>
<evidence type="ECO:0000313" key="5">
    <source>
        <dbReference type="EMBL" id="KAF7163233.1"/>
    </source>
</evidence>
<keyword evidence="3" id="KW-0812">Transmembrane</keyword>
<dbReference type="GO" id="GO:0016020">
    <property type="term" value="C:membrane"/>
    <property type="evidence" value="ECO:0007669"/>
    <property type="project" value="UniProtKB-SubCell"/>
</dbReference>
<organism evidence="5 7">
    <name type="scientific">Aspergillus hiratsukae</name>
    <dbReference type="NCBI Taxonomy" id="1194566"/>
    <lineage>
        <taxon>Eukaryota</taxon>
        <taxon>Fungi</taxon>
        <taxon>Dikarya</taxon>
        <taxon>Ascomycota</taxon>
        <taxon>Pezizomycotina</taxon>
        <taxon>Eurotiomycetes</taxon>
        <taxon>Eurotiomycetidae</taxon>
        <taxon>Eurotiales</taxon>
        <taxon>Aspergillaceae</taxon>
        <taxon>Aspergillus</taxon>
        <taxon>Aspergillus subgen. Fumigati</taxon>
    </lineage>
</organism>
<protein>
    <submittedName>
        <fullName evidence="5">Uncharacterized protein</fullName>
    </submittedName>
</protein>
<proteinExistence type="inferred from homology"/>
<reference evidence="5" key="1">
    <citation type="submission" date="2020-06" db="EMBL/GenBank/DDBJ databases">
        <title>Draft genome sequences of strains closely related to Aspergillus parafelis and Aspergillus hiratsukae.</title>
        <authorList>
            <person name="Dos Santos R.A.C."/>
            <person name="Rivero-Menendez O."/>
            <person name="Steenwyk J.L."/>
            <person name="Mead M.E."/>
            <person name="Goldman G.H."/>
            <person name="Alastruey-Izquierdo A."/>
            <person name="Rokas A."/>
        </authorList>
    </citation>
    <scope>NUCLEOTIDE SEQUENCE</scope>
    <source>
        <strain evidence="4">CNM-CM5793</strain>
        <strain evidence="5">CNM-CM6106</strain>
    </source>
</reference>
<dbReference type="Pfam" id="PF12141">
    <property type="entry name" value="BMT"/>
    <property type="match status" value="2"/>
</dbReference>
<comment type="caution">
    <text evidence="5">The sequence shown here is derived from an EMBL/GenBank/DDBJ whole genome shotgun (WGS) entry which is preliminary data.</text>
</comment>
<name>A0A8H6PZG5_9EURO</name>
<gene>
    <name evidence="4" type="ORF">CNMCM5793_009110</name>
    <name evidence="5" type="ORF">CNMCM6106_000221</name>
</gene>
<dbReference type="InterPro" id="IPR021988">
    <property type="entry name" value="BMT1"/>
</dbReference>
<keyword evidence="6" id="KW-1185">Reference proteome</keyword>
<dbReference type="EMBL" id="JACBAF010002214">
    <property type="protein sequence ID" value="KAF7163233.1"/>
    <property type="molecule type" value="Genomic_DNA"/>
</dbReference>
<dbReference type="AlphaFoldDB" id="A0A8H6PZG5"/>
<dbReference type="Proteomes" id="UP000630445">
    <property type="component" value="Unassembled WGS sequence"/>
</dbReference>
<evidence type="ECO:0000313" key="4">
    <source>
        <dbReference type="EMBL" id="KAF7121639.1"/>
    </source>
</evidence>
<comment type="similarity">
    <text evidence="2">Belongs to the BMT family.</text>
</comment>
<comment type="subcellular location">
    <subcellularLocation>
        <location evidence="1">Membrane</location>
        <topology evidence="1">Single-pass type II membrane protein</topology>
    </subcellularLocation>
</comment>
<evidence type="ECO:0000313" key="7">
    <source>
        <dbReference type="Proteomes" id="UP000662466"/>
    </source>
</evidence>
<evidence type="ECO:0000256" key="1">
    <source>
        <dbReference type="ARBA" id="ARBA00004606"/>
    </source>
</evidence>
<dbReference type="OrthoDB" id="3631276at2759"/>
<evidence type="ECO:0000256" key="3">
    <source>
        <dbReference type="ARBA" id="ARBA00022968"/>
    </source>
</evidence>
<dbReference type="EMBL" id="JACBAD010002044">
    <property type="protein sequence ID" value="KAF7121639.1"/>
    <property type="molecule type" value="Genomic_DNA"/>
</dbReference>
<keyword evidence="3" id="KW-0735">Signal-anchor</keyword>
<accession>A0A8H6PZG5</accession>
<dbReference type="GO" id="GO:0000030">
    <property type="term" value="F:mannosyltransferase activity"/>
    <property type="evidence" value="ECO:0007669"/>
    <property type="project" value="InterPro"/>
</dbReference>
<sequence length="533" mass="60586">MRVFQRKYFFTASIISTLLLLGMLQIPGRNTLPERISLLGFPIPGRHTLLERVSLLGFPIPGRHTLLERVSLLGFQNDGKANPSIDCRDRLFNTSLDVQQSFFLRDNLVEAVRSLQQYPKIDEDFQKQDLSFEDFVNTNWAELAGSGTWLPKYQVYLVVTRLIYYPSGNLEWPTISFLRGRIFDSKWNHLNGYAIPWSGEKITFPRVFDIPSIWTEGDIFLGPEDPRVVLEDDVEDAEPVIVFNMLSDLLVKRRMMWIHRPFSKFSMPLAIKGEEQKMTEKNWAPFFHKTSSDGSPSRDLSLVYSIQPLEILTCDLQNGQCEWEFQQEAHSDVASVSQHVRGGMRGGTNFVPIYKRSSSRVNLWAGFPRTHLDGACDKVSTYRPELVILARTGLSEFHIAYASDAIDFGGTVLNPQAIDHPCEEGHILIPNGIIRWDQRPAYDLIHLSLSVADRTIQVVTLHGVMKLVESLPIMAHMVRASTQPYHDSFPKDLHWSAAGKHVLECSVSAAMNSSIQNAMQAQRRLNQTEDKAV</sequence>
<dbReference type="Proteomes" id="UP000662466">
    <property type="component" value="Unassembled WGS sequence"/>
</dbReference>